<dbReference type="Proteomes" id="UP000030002">
    <property type="component" value="Unassembled WGS sequence"/>
</dbReference>
<dbReference type="AlphaFoldDB" id="A0A0A0J5Y3"/>
<reference evidence="1 2" key="1">
    <citation type="submission" date="2013-08" db="EMBL/GenBank/DDBJ databases">
        <title>The genome sequence of Knoellia sinensis.</title>
        <authorList>
            <person name="Zhu W."/>
            <person name="Wang G."/>
        </authorList>
    </citation>
    <scope>NUCLEOTIDE SEQUENCE [LARGE SCALE GENOMIC DNA]</scope>
    <source>
        <strain evidence="1 2">KCTC 19936</strain>
    </source>
</reference>
<name>A0A0A0J5Y3_9MICO</name>
<accession>A0A0A0J5Y3</accession>
<proteinExistence type="predicted"/>
<dbReference type="EMBL" id="AVPJ01000008">
    <property type="protein sequence ID" value="KGN32189.1"/>
    <property type="molecule type" value="Genomic_DNA"/>
</dbReference>
<evidence type="ECO:0000313" key="1">
    <source>
        <dbReference type="EMBL" id="KGN32189.1"/>
    </source>
</evidence>
<evidence type="ECO:0000313" key="2">
    <source>
        <dbReference type="Proteomes" id="UP000030002"/>
    </source>
</evidence>
<comment type="caution">
    <text evidence="1">The sequence shown here is derived from an EMBL/GenBank/DDBJ whole genome shotgun (WGS) entry which is preliminary data.</text>
</comment>
<sequence>MLDLYPQYVESFFGSTRFLQPPIQLAGAVDFQLIVGMPIIRFPTR</sequence>
<protein>
    <submittedName>
        <fullName evidence="1">Uncharacterized protein</fullName>
    </submittedName>
</protein>
<gene>
    <name evidence="1" type="ORF">N802_11075</name>
</gene>
<organism evidence="1 2">
    <name type="scientific">Knoellia sinensis KCTC 19936</name>
    <dbReference type="NCBI Taxonomy" id="1385520"/>
    <lineage>
        <taxon>Bacteria</taxon>
        <taxon>Bacillati</taxon>
        <taxon>Actinomycetota</taxon>
        <taxon>Actinomycetes</taxon>
        <taxon>Micrococcales</taxon>
        <taxon>Intrasporangiaceae</taxon>
        <taxon>Knoellia</taxon>
    </lineage>
</organism>
<keyword evidence="2" id="KW-1185">Reference proteome</keyword>